<keyword evidence="2" id="KW-1185">Reference proteome</keyword>
<protein>
    <submittedName>
        <fullName evidence="1">Uncharacterized protein</fullName>
    </submittedName>
</protein>
<accession>A0A4Z2HGX2</accession>
<dbReference type="EMBL" id="SRLO01000245">
    <property type="protein sequence ID" value="TNN64851.1"/>
    <property type="molecule type" value="Genomic_DNA"/>
</dbReference>
<proteinExistence type="predicted"/>
<name>A0A4Z2HGX2_9TELE</name>
<organism evidence="1 2">
    <name type="scientific">Liparis tanakae</name>
    <name type="common">Tanaka's snailfish</name>
    <dbReference type="NCBI Taxonomy" id="230148"/>
    <lineage>
        <taxon>Eukaryota</taxon>
        <taxon>Metazoa</taxon>
        <taxon>Chordata</taxon>
        <taxon>Craniata</taxon>
        <taxon>Vertebrata</taxon>
        <taxon>Euteleostomi</taxon>
        <taxon>Actinopterygii</taxon>
        <taxon>Neopterygii</taxon>
        <taxon>Teleostei</taxon>
        <taxon>Neoteleostei</taxon>
        <taxon>Acanthomorphata</taxon>
        <taxon>Eupercaria</taxon>
        <taxon>Perciformes</taxon>
        <taxon>Cottioidei</taxon>
        <taxon>Cottales</taxon>
        <taxon>Liparidae</taxon>
        <taxon>Liparis</taxon>
    </lineage>
</organism>
<evidence type="ECO:0000313" key="2">
    <source>
        <dbReference type="Proteomes" id="UP000314294"/>
    </source>
</evidence>
<dbReference type="Proteomes" id="UP000314294">
    <property type="component" value="Unassembled WGS sequence"/>
</dbReference>
<sequence length="127" mass="14064">MCQLTARIPSVLPVVARIQPRHPSSISLWWLRPGAPRSKQLFHYGKSGRFNHTALPHSSLRQPTTAASMTTAWLRWHACHCCHKAQPPSMPKWLLGMESAGATVVAHQQIKARIILGLDGLAMSKVT</sequence>
<reference evidence="1 2" key="1">
    <citation type="submission" date="2019-03" db="EMBL/GenBank/DDBJ databases">
        <title>First draft genome of Liparis tanakae, snailfish: a comprehensive survey of snailfish specific genes.</title>
        <authorList>
            <person name="Kim W."/>
            <person name="Song I."/>
            <person name="Jeong J.-H."/>
            <person name="Kim D."/>
            <person name="Kim S."/>
            <person name="Ryu S."/>
            <person name="Song J.Y."/>
            <person name="Lee S.K."/>
        </authorList>
    </citation>
    <scope>NUCLEOTIDE SEQUENCE [LARGE SCALE GENOMIC DNA]</scope>
    <source>
        <tissue evidence="1">Muscle</tissue>
    </source>
</reference>
<gene>
    <name evidence="1" type="ORF">EYF80_024942</name>
</gene>
<dbReference type="AlphaFoldDB" id="A0A4Z2HGX2"/>
<evidence type="ECO:0000313" key="1">
    <source>
        <dbReference type="EMBL" id="TNN64851.1"/>
    </source>
</evidence>
<comment type="caution">
    <text evidence="1">The sequence shown here is derived from an EMBL/GenBank/DDBJ whole genome shotgun (WGS) entry which is preliminary data.</text>
</comment>